<keyword evidence="10" id="KW-1185">Reference proteome</keyword>
<dbReference type="InterPro" id="IPR003400">
    <property type="entry name" value="ExbD"/>
</dbReference>
<keyword evidence="7" id="KW-0813">Transport</keyword>
<comment type="subcellular location">
    <subcellularLocation>
        <location evidence="1">Cell membrane</location>
        <topology evidence="1">Single-pass membrane protein</topology>
    </subcellularLocation>
    <subcellularLocation>
        <location evidence="7">Cell membrane</location>
        <topology evidence="7">Single-pass type II membrane protein</topology>
    </subcellularLocation>
</comment>
<dbReference type="EMBL" id="JAGJCF010000010">
    <property type="protein sequence ID" value="MBP0616738.1"/>
    <property type="molecule type" value="Genomic_DNA"/>
</dbReference>
<comment type="caution">
    <text evidence="9">The sequence shown here is derived from an EMBL/GenBank/DDBJ whole genome shotgun (WGS) entry which is preliminary data.</text>
</comment>
<comment type="similarity">
    <text evidence="2 7">Belongs to the ExbD/TolR family.</text>
</comment>
<evidence type="ECO:0000313" key="10">
    <source>
        <dbReference type="Proteomes" id="UP000678276"/>
    </source>
</evidence>
<accession>A0ABS4BJ05</accession>
<keyword evidence="7" id="KW-0653">Protein transport</keyword>
<evidence type="ECO:0000256" key="3">
    <source>
        <dbReference type="ARBA" id="ARBA00022475"/>
    </source>
</evidence>
<gene>
    <name evidence="9" type="ORF">J6595_14205</name>
</gene>
<evidence type="ECO:0000256" key="8">
    <source>
        <dbReference type="SAM" id="Phobius"/>
    </source>
</evidence>
<evidence type="ECO:0000313" key="9">
    <source>
        <dbReference type="EMBL" id="MBP0616738.1"/>
    </source>
</evidence>
<feature type="transmembrane region" description="Helical" evidence="8">
    <location>
        <begin position="6"/>
        <end position="23"/>
    </location>
</feature>
<dbReference type="Proteomes" id="UP000678276">
    <property type="component" value="Unassembled WGS sequence"/>
</dbReference>
<keyword evidence="6 8" id="KW-0472">Membrane</keyword>
<evidence type="ECO:0000256" key="4">
    <source>
        <dbReference type="ARBA" id="ARBA00022692"/>
    </source>
</evidence>
<evidence type="ECO:0000256" key="6">
    <source>
        <dbReference type="ARBA" id="ARBA00023136"/>
    </source>
</evidence>
<sequence length="140" mass="14510">MRRRFVLTPLVDVIFLLVIFFALSSRIAPFGLIPVSGHQEAPADREAAAERRASDAQTVLVLSHGTVRAGSRIIALGDLAPAATSMREAGTGSVLVVTSRRALAEDVAQALNALRLAGIGNVRLVGRPSGAATSQTGASP</sequence>
<protein>
    <submittedName>
        <fullName evidence="9">Biopolymer transporter ExbD</fullName>
    </submittedName>
</protein>
<keyword evidence="3" id="KW-1003">Cell membrane</keyword>
<name>A0ABS4BJ05_9HYPH</name>
<dbReference type="Pfam" id="PF02472">
    <property type="entry name" value="ExbD"/>
    <property type="match status" value="1"/>
</dbReference>
<evidence type="ECO:0000256" key="5">
    <source>
        <dbReference type="ARBA" id="ARBA00022989"/>
    </source>
</evidence>
<reference evidence="9 10" key="1">
    <citation type="submission" date="2021-04" db="EMBL/GenBank/DDBJ databases">
        <title>Whole genome sequence of Jiella sp. KSK16Y-1.</title>
        <authorList>
            <person name="Tuo L."/>
        </authorList>
    </citation>
    <scope>NUCLEOTIDE SEQUENCE [LARGE SCALE GENOMIC DNA]</scope>
    <source>
        <strain evidence="9 10">KSK16Y-1</strain>
    </source>
</reference>
<evidence type="ECO:0000256" key="7">
    <source>
        <dbReference type="RuleBase" id="RU003879"/>
    </source>
</evidence>
<keyword evidence="5 8" id="KW-1133">Transmembrane helix</keyword>
<organism evidence="9 10">
    <name type="scientific">Jiella mangrovi</name>
    <dbReference type="NCBI Taxonomy" id="2821407"/>
    <lineage>
        <taxon>Bacteria</taxon>
        <taxon>Pseudomonadati</taxon>
        <taxon>Pseudomonadota</taxon>
        <taxon>Alphaproteobacteria</taxon>
        <taxon>Hyphomicrobiales</taxon>
        <taxon>Aurantimonadaceae</taxon>
        <taxon>Jiella</taxon>
    </lineage>
</organism>
<proteinExistence type="inferred from homology"/>
<keyword evidence="4 7" id="KW-0812">Transmembrane</keyword>
<evidence type="ECO:0000256" key="2">
    <source>
        <dbReference type="ARBA" id="ARBA00005811"/>
    </source>
</evidence>
<evidence type="ECO:0000256" key="1">
    <source>
        <dbReference type="ARBA" id="ARBA00004162"/>
    </source>
</evidence>